<evidence type="ECO:0000313" key="9">
    <source>
        <dbReference type="Proteomes" id="UP000244110"/>
    </source>
</evidence>
<dbReference type="SUPFAM" id="SSF103088">
    <property type="entry name" value="OmpA-like"/>
    <property type="match status" value="1"/>
</dbReference>
<dbReference type="Gene3D" id="3.30.1330.60">
    <property type="entry name" value="OmpA-like domain"/>
    <property type="match status" value="1"/>
</dbReference>
<evidence type="ECO:0000256" key="4">
    <source>
        <dbReference type="PROSITE-ProRule" id="PRU00473"/>
    </source>
</evidence>
<evidence type="ECO:0000256" key="1">
    <source>
        <dbReference type="ARBA" id="ARBA00004442"/>
    </source>
</evidence>
<dbReference type="PROSITE" id="PS51123">
    <property type="entry name" value="OMPA_2"/>
    <property type="match status" value="1"/>
</dbReference>
<keyword evidence="2 4" id="KW-0472">Membrane</keyword>
<protein>
    <submittedName>
        <fullName evidence="8">Outer membrane protein OmpA-like peptidoglycan-associated protein</fullName>
    </submittedName>
</protein>
<dbReference type="GO" id="GO:0009279">
    <property type="term" value="C:cell outer membrane"/>
    <property type="evidence" value="ECO:0007669"/>
    <property type="project" value="UniProtKB-SubCell"/>
</dbReference>
<dbReference type="RefSeq" id="WP_107786122.1">
    <property type="nucleotide sequence ID" value="NZ_QAOL01000003.1"/>
</dbReference>
<dbReference type="PRINTS" id="PR01021">
    <property type="entry name" value="OMPADOMAIN"/>
</dbReference>
<keyword evidence="3" id="KW-0998">Cell outer membrane</keyword>
<dbReference type="PANTHER" id="PTHR30329:SF21">
    <property type="entry name" value="LIPOPROTEIN YIAD-RELATED"/>
    <property type="match status" value="1"/>
</dbReference>
<feature type="region of interest" description="Disordered" evidence="5">
    <location>
        <begin position="185"/>
        <end position="206"/>
    </location>
</feature>
<dbReference type="Pfam" id="PF00691">
    <property type="entry name" value="OmpA"/>
    <property type="match status" value="1"/>
</dbReference>
<evidence type="ECO:0000256" key="6">
    <source>
        <dbReference type="SAM" id="SignalP"/>
    </source>
</evidence>
<evidence type="ECO:0000256" key="2">
    <source>
        <dbReference type="ARBA" id="ARBA00023136"/>
    </source>
</evidence>
<proteinExistence type="predicted"/>
<dbReference type="InterPro" id="IPR006665">
    <property type="entry name" value="OmpA-like"/>
</dbReference>
<dbReference type="InterPro" id="IPR050330">
    <property type="entry name" value="Bact_OuterMem_StrucFunc"/>
</dbReference>
<dbReference type="Proteomes" id="UP000244110">
    <property type="component" value="Unassembled WGS sequence"/>
</dbReference>
<dbReference type="PRINTS" id="PR01023">
    <property type="entry name" value="NAFLGMOTY"/>
</dbReference>
<comment type="subcellular location">
    <subcellularLocation>
        <location evidence="1">Cell outer membrane</location>
    </subcellularLocation>
</comment>
<dbReference type="InterPro" id="IPR036737">
    <property type="entry name" value="OmpA-like_sf"/>
</dbReference>
<evidence type="ECO:0000259" key="7">
    <source>
        <dbReference type="PROSITE" id="PS51123"/>
    </source>
</evidence>
<evidence type="ECO:0000313" key="8">
    <source>
        <dbReference type="EMBL" id="PTQ87830.1"/>
    </source>
</evidence>
<feature type="compositionally biased region" description="Basic and acidic residues" evidence="5">
    <location>
        <begin position="186"/>
        <end position="206"/>
    </location>
</feature>
<dbReference type="InterPro" id="IPR006664">
    <property type="entry name" value="OMP_bac"/>
</dbReference>
<name>A0A2T5IVC6_9PROT</name>
<dbReference type="CDD" id="cd07185">
    <property type="entry name" value="OmpA_C-like"/>
    <property type="match status" value="1"/>
</dbReference>
<dbReference type="EMBL" id="QAOL01000003">
    <property type="protein sequence ID" value="PTQ87830.1"/>
    <property type="molecule type" value="Genomic_DNA"/>
</dbReference>
<gene>
    <name evidence="8" type="ORF">C8R28_100399</name>
</gene>
<reference evidence="8 9" key="1">
    <citation type="submission" date="2018-04" db="EMBL/GenBank/DDBJ databases">
        <title>Active sludge and wastewater microbial communities from Klosterneuburg, Austria.</title>
        <authorList>
            <person name="Wagner M."/>
        </authorList>
    </citation>
    <scope>NUCLEOTIDE SEQUENCE [LARGE SCALE GENOMIC DNA]</scope>
    <source>
        <strain evidence="8 9">Nm4</strain>
    </source>
</reference>
<evidence type="ECO:0000256" key="5">
    <source>
        <dbReference type="SAM" id="MobiDB-lite"/>
    </source>
</evidence>
<dbReference type="PROSITE" id="PS51257">
    <property type="entry name" value="PROKAR_LIPOPROTEIN"/>
    <property type="match status" value="1"/>
</dbReference>
<feature type="chain" id="PRO_5030056967" evidence="6">
    <location>
        <begin position="23"/>
        <end position="226"/>
    </location>
</feature>
<accession>A0A2T5IVC6</accession>
<feature type="signal peptide" evidence="6">
    <location>
        <begin position="1"/>
        <end position="22"/>
    </location>
</feature>
<organism evidence="8 9">
    <name type="scientific">Nitrosomonas ureae</name>
    <dbReference type="NCBI Taxonomy" id="44577"/>
    <lineage>
        <taxon>Bacteria</taxon>
        <taxon>Pseudomonadati</taxon>
        <taxon>Pseudomonadota</taxon>
        <taxon>Betaproteobacteria</taxon>
        <taxon>Nitrosomonadales</taxon>
        <taxon>Nitrosomonadaceae</taxon>
        <taxon>Nitrosomonas</taxon>
    </lineage>
</organism>
<dbReference type="Pfam" id="PF13441">
    <property type="entry name" value="Gly-zipper_YMGG"/>
    <property type="match status" value="1"/>
</dbReference>
<keyword evidence="6" id="KW-0732">Signal</keyword>
<dbReference type="AlphaFoldDB" id="A0A2T5IVC6"/>
<comment type="caution">
    <text evidence="8">The sequence shown here is derived from an EMBL/GenBank/DDBJ whole genome shotgun (WGS) entry which is preliminary data.</text>
</comment>
<evidence type="ECO:0000256" key="3">
    <source>
        <dbReference type="ARBA" id="ARBA00023237"/>
    </source>
</evidence>
<dbReference type="PANTHER" id="PTHR30329">
    <property type="entry name" value="STATOR ELEMENT OF FLAGELLAR MOTOR COMPLEX"/>
    <property type="match status" value="1"/>
</dbReference>
<feature type="domain" description="OmpA-like" evidence="7">
    <location>
        <begin position="98"/>
        <end position="215"/>
    </location>
</feature>
<sequence length="226" mass="23679">MKILSILIVPALILTLSSCATMTDTQRGTAQGTAIGAGTGAAIGALIGGKKGAAIGAGSGALLGAGAGYMWSQRMEEQKREMETATAGTGVQVTQTEDNRLKLNIPSDISFDTGRADIKPGFRPILDNFATTLISNEGTVVKIIGHTDNTGSDAINNPLSVNRAASTRDYLASRGVSINRIQIDGRGSREPMAENDTPENRAENRRVEIFVTETQPAPEAAPEVPK</sequence>
<dbReference type="InterPro" id="IPR027367">
    <property type="entry name" value="Gly-zipper_YMGG"/>
</dbReference>